<evidence type="ECO:0000259" key="1">
    <source>
        <dbReference type="Pfam" id="PF07475"/>
    </source>
</evidence>
<accession>A0A1H3JMM0</accession>
<organism evidence="2 3">
    <name type="scientific">Lentibacter algarum</name>
    <dbReference type="NCBI Taxonomy" id="576131"/>
    <lineage>
        <taxon>Bacteria</taxon>
        <taxon>Pseudomonadati</taxon>
        <taxon>Pseudomonadota</taxon>
        <taxon>Alphaproteobacteria</taxon>
        <taxon>Rhodobacterales</taxon>
        <taxon>Roseobacteraceae</taxon>
        <taxon>Lentibacter</taxon>
    </lineage>
</organism>
<proteinExistence type="predicted"/>
<sequence length="145" mass="15315">MEQPDPSVPLTVHASTVACNGRAVLITGASGTGKSALALQLMALGCELVSDDRTVITRKGDKLIASAPEAIRGQIEARFVGILNASPAEPTPLALLVNLDTIEHQRLPASHTELLMGLLFPSVHKVEGSHFPAAILQYLKDGRFA</sequence>
<gene>
    <name evidence="2" type="ORF">SAMN05444486_10264</name>
</gene>
<dbReference type="GO" id="GO:0006109">
    <property type="term" value="P:regulation of carbohydrate metabolic process"/>
    <property type="evidence" value="ECO:0007669"/>
    <property type="project" value="InterPro"/>
</dbReference>
<keyword evidence="2" id="KW-0808">Transferase</keyword>
<dbReference type="Proteomes" id="UP000199026">
    <property type="component" value="Unassembled WGS sequence"/>
</dbReference>
<dbReference type="InterPro" id="IPR011104">
    <property type="entry name" value="Hpr_kin/Pase_C"/>
</dbReference>
<reference evidence="2 3" key="1">
    <citation type="submission" date="2016-10" db="EMBL/GenBank/DDBJ databases">
        <authorList>
            <person name="de Groot N.N."/>
        </authorList>
    </citation>
    <scope>NUCLEOTIDE SEQUENCE [LARGE SCALE GENOMIC DNA]</scope>
    <source>
        <strain evidence="2 3">DSM 24677</strain>
    </source>
</reference>
<dbReference type="SUPFAM" id="SSF53795">
    <property type="entry name" value="PEP carboxykinase-like"/>
    <property type="match status" value="1"/>
</dbReference>
<dbReference type="OrthoDB" id="8326226at2"/>
<protein>
    <submittedName>
        <fullName evidence="2">Hpr(Ser) kinase/phosphatase</fullName>
    </submittedName>
</protein>
<dbReference type="GeneID" id="78124142"/>
<name>A0A1H3JMM0_9RHOB</name>
<evidence type="ECO:0000313" key="2">
    <source>
        <dbReference type="EMBL" id="SDY41172.1"/>
    </source>
</evidence>
<dbReference type="AlphaFoldDB" id="A0A1H3JMM0"/>
<feature type="domain" description="HPr kinase/phosphorylase C-terminal" evidence="1">
    <location>
        <begin position="11"/>
        <end position="85"/>
    </location>
</feature>
<dbReference type="EMBL" id="FNPR01000002">
    <property type="protein sequence ID" value="SDY41172.1"/>
    <property type="molecule type" value="Genomic_DNA"/>
</dbReference>
<dbReference type="Gene3D" id="3.40.50.300">
    <property type="entry name" value="P-loop containing nucleotide triphosphate hydrolases"/>
    <property type="match status" value="1"/>
</dbReference>
<dbReference type="RefSeq" id="WP_089889242.1">
    <property type="nucleotide sequence ID" value="NZ_CALJFH010000009.1"/>
</dbReference>
<dbReference type="STRING" id="576131.SAMN05444486_10264"/>
<keyword evidence="3" id="KW-1185">Reference proteome</keyword>
<dbReference type="Pfam" id="PF07475">
    <property type="entry name" value="Hpr_kinase_C"/>
    <property type="match status" value="1"/>
</dbReference>
<dbReference type="CDD" id="cd01918">
    <property type="entry name" value="HprK_C"/>
    <property type="match status" value="1"/>
</dbReference>
<dbReference type="GO" id="GO:0005524">
    <property type="term" value="F:ATP binding"/>
    <property type="evidence" value="ECO:0007669"/>
    <property type="project" value="InterPro"/>
</dbReference>
<dbReference type="InterPro" id="IPR027417">
    <property type="entry name" value="P-loop_NTPase"/>
</dbReference>
<evidence type="ECO:0000313" key="3">
    <source>
        <dbReference type="Proteomes" id="UP000199026"/>
    </source>
</evidence>
<keyword evidence="2" id="KW-0418">Kinase</keyword>
<dbReference type="GO" id="GO:0000155">
    <property type="term" value="F:phosphorelay sensor kinase activity"/>
    <property type="evidence" value="ECO:0007669"/>
    <property type="project" value="InterPro"/>
</dbReference>